<reference evidence="2" key="1">
    <citation type="submission" date="2014-09" db="EMBL/GenBank/DDBJ databases">
        <authorList>
            <person name="Mudge J."/>
            <person name="Ramaraj T."/>
            <person name="Lindquist I.E."/>
            <person name="Bharti A.K."/>
            <person name="Sundararajan A."/>
            <person name="Cameron C.T."/>
            <person name="Woodward J.E."/>
            <person name="May G.D."/>
            <person name="Brubaker C."/>
            <person name="Broadhvest J."/>
            <person name="Wilkins T.A."/>
        </authorList>
    </citation>
    <scope>NUCLEOTIDE SEQUENCE</scope>
    <source>
        <strain evidence="2">cv. AKA8401</strain>
    </source>
</reference>
<proteinExistence type="predicted"/>
<dbReference type="EMBL" id="KN413023">
    <property type="protein sequence ID" value="KHG19423.1"/>
    <property type="molecule type" value="Genomic_DNA"/>
</dbReference>
<protein>
    <submittedName>
        <fullName evidence="1">Uncharacterized protein</fullName>
    </submittedName>
</protein>
<name>A0A0B0NY58_GOSAR</name>
<evidence type="ECO:0000313" key="1">
    <source>
        <dbReference type="EMBL" id="KHG19423.1"/>
    </source>
</evidence>
<organism evidence="1 2">
    <name type="scientific">Gossypium arboreum</name>
    <name type="common">Tree cotton</name>
    <name type="synonym">Gossypium nanking</name>
    <dbReference type="NCBI Taxonomy" id="29729"/>
    <lineage>
        <taxon>Eukaryota</taxon>
        <taxon>Viridiplantae</taxon>
        <taxon>Streptophyta</taxon>
        <taxon>Embryophyta</taxon>
        <taxon>Tracheophyta</taxon>
        <taxon>Spermatophyta</taxon>
        <taxon>Magnoliopsida</taxon>
        <taxon>eudicotyledons</taxon>
        <taxon>Gunneridae</taxon>
        <taxon>Pentapetalae</taxon>
        <taxon>rosids</taxon>
        <taxon>malvids</taxon>
        <taxon>Malvales</taxon>
        <taxon>Malvaceae</taxon>
        <taxon>Malvoideae</taxon>
        <taxon>Gossypium</taxon>
    </lineage>
</organism>
<gene>
    <name evidence="1" type="ORF">F383_24328</name>
</gene>
<sequence length="26" mass="3170">MLSWEISAKQGKRQRQRELARKLRLS</sequence>
<evidence type="ECO:0000313" key="2">
    <source>
        <dbReference type="Proteomes" id="UP000032142"/>
    </source>
</evidence>
<keyword evidence="2" id="KW-1185">Reference proteome</keyword>
<dbReference type="Proteomes" id="UP000032142">
    <property type="component" value="Unassembled WGS sequence"/>
</dbReference>
<accession>A0A0B0NY58</accession>
<dbReference type="AlphaFoldDB" id="A0A0B0NY58"/>